<keyword evidence="2" id="KW-0472">Membrane</keyword>
<proteinExistence type="predicted"/>
<dbReference type="Pfam" id="PF04413">
    <property type="entry name" value="Glycos_transf_N"/>
    <property type="match status" value="1"/>
</dbReference>
<dbReference type="GO" id="GO:0005886">
    <property type="term" value="C:plasma membrane"/>
    <property type="evidence" value="ECO:0007669"/>
    <property type="project" value="TreeGrafter"/>
</dbReference>
<dbReference type="SUPFAM" id="SSF53756">
    <property type="entry name" value="UDP-Glycosyltransferase/glycogen phosphorylase"/>
    <property type="match status" value="1"/>
</dbReference>
<name>A0A0W8FN69_9ZZZZ</name>
<dbReference type="EMBL" id="LNQE01000970">
    <property type="protein sequence ID" value="KUG22397.1"/>
    <property type="molecule type" value="Genomic_DNA"/>
</dbReference>
<protein>
    <submittedName>
        <fullName evidence="4">3-deoxy-d-manno-octulosonic-acid transferase</fullName>
    </submittedName>
</protein>
<dbReference type="InterPro" id="IPR039901">
    <property type="entry name" value="Kdotransferase"/>
</dbReference>
<dbReference type="GO" id="GO:0009245">
    <property type="term" value="P:lipid A biosynthetic process"/>
    <property type="evidence" value="ECO:0007669"/>
    <property type="project" value="TreeGrafter"/>
</dbReference>
<organism evidence="4">
    <name type="scientific">hydrocarbon metagenome</name>
    <dbReference type="NCBI Taxonomy" id="938273"/>
    <lineage>
        <taxon>unclassified sequences</taxon>
        <taxon>metagenomes</taxon>
        <taxon>ecological metagenomes</taxon>
    </lineage>
</organism>
<sequence>MYILYNIILFVAAVFIAPYFLLKMIFAGKYRKSIIPKLGGRQTKILTNLKSGPRVWIHAVSVGEVTAAAPIVASLRMKKPGVKIIFSTSTETGQEMAHRFIKGADAFIYFPLDIPFVVRKIIKSANADVFVLVETELWPNFLRVCKECRMKTLMVNGRISSRSYKRYLKTAFFWRRILDNLDEAGMISVVDAERIKAIGLDSAKVKVLGNAKYDGLAAMVSPAMQKEISLRFNVREDEKFFVAGSTHEGEEKIVISVYQDILKRYPDFKLIIVPRHIERTNDVVNLLQQATFNDFIKLSDINNGRLRTDERIIIVDVIGELFKVYSLATIVYCGGSLVPKGGQNILEAAAWGKVIFYGPSMEDFSQERTLLEDVGCGITIRSEEELSRGIITLLSCPDEIINRGEKGREVVLANIGASARYADLIGKYI</sequence>
<keyword evidence="1 4" id="KW-0808">Transferase</keyword>
<dbReference type="InterPro" id="IPR007507">
    <property type="entry name" value="Glycos_transf_N"/>
</dbReference>
<dbReference type="GO" id="GO:0016740">
    <property type="term" value="F:transferase activity"/>
    <property type="evidence" value="ECO:0007669"/>
    <property type="project" value="UniProtKB-KW"/>
</dbReference>
<dbReference type="Gene3D" id="3.40.50.11720">
    <property type="entry name" value="3-Deoxy-D-manno-octulosonic-acid transferase, N-terminal domain"/>
    <property type="match status" value="1"/>
</dbReference>
<dbReference type="PANTHER" id="PTHR42755">
    <property type="entry name" value="3-DEOXY-MANNO-OCTULOSONATE CYTIDYLYLTRANSFERASE"/>
    <property type="match status" value="1"/>
</dbReference>
<keyword evidence="2" id="KW-0812">Transmembrane</keyword>
<dbReference type="InterPro" id="IPR038107">
    <property type="entry name" value="Glycos_transf_N_sf"/>
</dbReference>
<dbReference type="Gene3D" id="3.40.50.2000">
    <property type="entry name" value="Glycogen Phosphorylase B"/>
    <property type="match status" value="1"/>
</dbReference>
<comment type="caution">
    <text evidence="4">The sequence shown here is derived from an EMBL/GenBank/DDBJ whole genome shotgun (WGS) entry which is preliminary data.</text>
</comment>
<feature type="transmembrane region" description="Helical" evidence="2">
    <location>
        <begin position="6"/>
        <end position="26"/>
    </location>
</feature>
<dbReference type="AlphaFoldDB" id="A0A0W8FN69"/>
<accession>A0A0W8FN69</accession>
<evidence type="ECO:0000256" key="1">
    <source>
        <dbReference type="ARBA" id="ARBA00022679"/>
    </source>
</evidence>
<evidence type="ECO:0000256" key="2">
    <source>
        <dbReference type="SAM" id="Phobius"/>
    </source>
</evidence>
<evidence type="ECO:0000313" key="4">
    <source>
        <dbReference type="EMBL" id="KUG22397.1"/>
    </source>
</evidence>
<keyword evidence="2" id="KW-1133">Transmembrane helix</keyword>
<gene>
    <name evidence="4" type="ORF">ASZ90_007801</name>
</gene>
<evidence type="ECO:0000259" key="3">
    <source>
        <dbReference type="Pfam" id="PF04413"/>
    </source>
</evidence>
<feature type="domain" description="3-deoxy-D-manno-octulosonic-acid transferase N-terminal" evidence="3">
    <location>
        <begin position="50"/>
        <end position="214"/>
    </location>
</feature>
<dbReference type="PANTHER" id="PTHR42755:SF1">
    <property type="entry name" value="3-DEOXY-D-MANNO-OCTULOSONIC ACID TRANSFERASE, MITOCHONDRIAL-RELATED"/>
    <property type="match status" value="1"/>
</dbReference>
<reference evidence="4" key="1">
    <citation type="journal article" date="2015" name="Proc. Natl. Acad. Sci. U.S.A.">
        <title>Networks of energetic and metabolic interactions define dynamics in microbial communities.</title>
        <authorList>
            <person name="Embree M."/>
            <person name="Liu J.K."/>
            <person name="Al-Bassam M.M."/>
            <person name="Zengler K."/>
        </authorList>
    </citation>
    <scope>NUCLEOTIDE SEQUENCE</scope>
</reference>